<dbReference type="OMA" id="WVLVEAF"/>
<sequence length="216" mass="24531">MQVQFRADLLVLMLLSCSAPSAAEECNLPERMQQSALHKLSGMRWVLVESFSDYPRGEELMKITNSSITVIHLKDNNESFMFTERNLVAGKCLIFRGNLSIPDPETSNHSLLLDNTGVREFEGVVVPYDDKGRADVYQTCPHCLIIVYHGVFEGMPGRILLIYRSEGKHLDADELKAAASDHRRIAECLKFNVEISFRYNGKAEFCQEKKKEQEEA</sequence>
<dbReference type="InterPro" id="IPR012674">
    <property type="entry name" value="Calycin"/>
</dbReference>
<feature type="signal peptide" evidence="5">
    <location>
        <begin position="1"/>
        <end position="23"/>
    </location>
</feature>
<dbReference type="Proteomes" id="UP000694548">
    <property type="component" value="Chromosome sgr19"/>
</dbReference>
<evidence type="ECO:0000313" key="7">
    <source>
        <dbReference type="Ensembl" id="ENSNFUP00015033778.1"/>
    </source>
</evidence>
<keyword evidence="4" id="KW-0325">Glycoprotein</keyword>
<keyword evidence="2" id="KW-0964">Secreted</keyword>
<evidence type="ECO:0000256" key="1">
    <source>
        <dbReference type="ARBA" id="ARBA00004613"/>
    </source>
</evidence>
<proteinExistence type="predicted"/>
<evidence type="ECO:0000256" key="2">
    <source>
        <dbReference type="ARBA" id="ARBA00022525"/>
    </source>
</evidence>
<dbReference type="Gene3D" id="2.40.128.20">
    <property type="match status" value="1"/>
</dbReference>
<dbReference type="Proteomes" id="UP000822369">
    <property type="component" value="Chromosome 12"/>
</dbReference>
<evidence type="ECO:0000256" key="5">
    <source>
        <dbReference type="SAM" id="SignalP"/>
    </source>
</evidence>
<reference evidence="7" key="1">
    <citation type="submission" date="2014-08" db="EMBL/GenBank/DDBJ databases">
        <authorList>
            <person name="Senf B."/>
            <person name="Petzold A."/>
            <person name="Downie B.R."/>
            <person name="Koch P."/>
            <person name="Platzer M."/>
        </authorList>
    </citation>
    <scope>NUCLEOTIDE SEQUENCE [LARGE SCALE GENOMIC DNA]</scope>
    <source>
        <strain evidence="7">GRZ</strain>
    </source>
</reference>
<evidence type="ECO:0000256" key="3">
    <source>
        <dbReference type="ARBA" id="ARBA00022729"/>
    </source>
</evidence>
<reference evidence="6" key="2">
    <citation type="submission" date="2020-03" db="EMBL/GenBank/DDBJ databases">
        <title>Intra-Species Differences in Population Size shape Life History and Genome Evolution.</title>
        <authorList>
            <person name="Willemsen D."/>
            <person name="Cui R."/>
            <person name="Valenzano D.R."/>
        </authorList>
    </citation>
    <scope>NUCLEOTIDE SEQUENCE</scope>
    <source>
        <strain evidence="6">GRZ</strain>
        <tissue evidence="6">Whole</tissue>
    </source>
</reference>
<keyword evidence="3 5" id="KW-0732">Signal</keyword>
<reference evidence="7" key="3">
    <citation type="submission" date="2025-05" db="UniProtKB">
        <authorList>
            <consortium name="Ensembl"/>
        </authorList>
    </citation>
    <scope>IDENTIFICATION</scope>
</reference>
<keyword evidence="8" id="KW-1185">Reference proteome</keyword>
<dbReference type="Ensembl" id="ENSNFUT00015035292.1">
    <property type="protein sequence ID" value="ENSNFUP00015033778.1"/>
    <property type="gene ID" value="ENSNFUG00015016518.1"/>
</dbReference>
<dbReference type="PANTHER" id="PTHR11967">
    <property type="entry name" value="ALPHA-1-ACID GLYCOPROTEIN"/>
    <property type="match status" value="1"/>
</dbReference>
<dbReference type="GO" id="GO:0005576">
    <property type="term" value="C:extracellular region"/>
    <property type="evidence" value="ECO:0007669"/>
    <property type="project" value="UniProtKB-SubCell"/>
</dbReference>
<dbReference type="GeneTree" id="ENSGT00940000168606"/>
<dbReference type="AlphaFoldDB" id="A0A8C6NXQ7"/>
<accession>A0A8C6NXQ7</accession>
<evidence type="ECO:0000313" key="6">
    <source>
        <dbReference type="EMBL" id="KAF7210802.1"/>
    </source>
</evidence>
<dbReference type="KEGG" id="nfu:107394468"/>
<name>A0A8C6NXQ7_NOTFU</name>
<evidence type="ECO:0000313" key="8">
    <source>
        <dbReference type="Proteomes" id="UP000694548"/>
    </source>
</evidence>
<dbReference type="SUPFAM" id="SSF50814">
    <property type="entry name" value="Lipocalins"/>
    <property type="match status" value="1"/>
</dbReference>
<gene>
    <name evidence="7" type="primary">LOC107394468</name>
    <name evidence="6" type="ORF">G4P62_017168</name>
</gene>
<dbReference type="OrthoDB" id="8929479at2759"/>
<organism evidence="7 8">
    <name type="scientific">Nothobranchius furzeri</name>
    <name type="common">Turquoise killifish</name>
    <dbReference type="NCBI Taxonomy" id="105023"/>
    <lineage>
        <taxon>Eukaryota</taxon>
        <taxon>Metazoa</taxon>
        <taxon>Chordata</taxon>
        <taxon>Craniata</taxon>
        <taxon>Vertebrata</taxon>
        <taxon>Euteleostomi</taxon>
        <taxon>Actinopterygii</taxon>
        <taxon>Neopterygii</taxon>
        <taxon>Teleostei</taxon>
        <taxon>Neoteleostei</taxon>
        <taxon>Acanthomorphata</taxon>
        <taxon>Ovalentaria</taxon>
        <taxon>Atherinomorphae</taxon>
        <taxon>Cyprinodontiformes</taxon>
        <taxon>Nothobranchiidae</taxon>
        <taxon>Nothobranchius</taxon>
    </lineage>
</organism>
<protein>
    <submittedName>
        <fullName evidence="6 7">Saxitoxin and tetrodotoxin-binding protein 1-like</fullName>
    </submittedName>
</protein>
<comment type="subcellular location">
    <subcellularLocation>
        <location evidence="1">Secreted</location>
    </subcellularLocation>
</comment>
<dbReference type="GeneID" id="107394468"/>
<dbReference type="RefSeq" id="XP_015828893.3">
    <property type="nucleotide sequence ID" value="XM_015973407.3"/>
</dbReference>
<feature type="chain" id="PRO_5044681507" evidence="5">
    <location>
        <begin position="24"/>
        <end position="216"/>
    </location>
</feature>
<dbReference type="PANTHER" id="PTHR11967:SF2">
    <property type="entry name" value="ALPHA-1-ACID GLYCOPROTEIN 1"/>
    <property type="match status" value="1"/>
</dbReference>
<dbReference type="EMBL" id="JAAVVJ010000012">
    <property type="protein sequence ID" value="KAF7210802.1"/>
    <property type="molecule type" value="Genomic_DNA"/>
</dbReference>
<evidence type="ECO:0000256" key="4">
    <source>
        <dbReference type="ARBA" id="ARBA00023180"/>
    </source>
</evidence>